<dbReference type="Pfam" id="PF19909">
    <property type="entry name" value="DUF6382"/>
    <property type="match status" value="1"/>
</dbReference>
<dbReference type="SUPFAM" id="SSF49879">
    <property type="entry name" value="SMAD/FHA domain"/>
    <property type="match status" value="1"/>
</dbReference>
<dbReference type="InterPro" id="IPR050923">
    <property type="entry name" value="Cell_Proc_Reg/RNA_Proc"/>
</dbReference>
<comment type="caution">
    <text evidence="2">The sequence shown here is derived from an EMBL/GenBank/DDBJ whole genome shotgun (WGS) entry which is preliminary data.</text>
</comment>
<dbReference type="PROSITE" id="PS50006">
    <property type="entry name" value="FHA_DOMAIN"/>
    <property type="match status" value="1"/>
</dbReference>
<dbReference type="CDD" id="cd00060">
    <property type="entry name" value="FHA"/>
    <property type="match status" value="1"/>
</dbReference>
<organism evidence="2 3">
    <name type="scientific">Eubacterium ventriosum</name>
    <dbReference type="NCBI Taxonomy" id="39496"/>
    <lineage>
        <taxon>Bacteria</taxon>
        <taxon>Bacillati</taxon>
        <taxon>Bacillota</taxon>
        <taxon>Clostridia</taxon>
        <taxon>Eubacteriales</taxon>
        <taxon>Eubacteriaceae</taxon>
        <taxon>Eubacterium</taxon>
    </lineage>
</organism>
<dbReference type="InterPro" id="IPR045962">
    <property type="entry name" value="DUF6382"/>
</dbReference>
<dbReference type="RefSeq" id="WP_117970659.1">
    <property type="nucleotide sequence ID" value="NZ_CAUEJY010000014.1"/>
</dbReference>
<evidence type="ECO:0000313" key="3">
    <source>
        <dbReference type="Proteomes" id="UP000284779"/>
    </source>
</evidence>
<dbReference type="Gene3D" id="2.60.200.20">
    <property type="match status" value="1"/>
</dbReference>
<dbReference type="InterPro" id="IPR000253">
    <property type="entry name" value="FHA_dom"/>
</dbReference>
<accession>A0A413R873</accession>
<sequence length="416" mass="48229">MEVVNKKDGNKNFMIIKGIEIDENDYKFKMLKNNNIENVIPIGLRVIDGEKQLYYNVTEYITVKAMFSRKKMSGKDLYNLIKDIKKLSKSTKEYLMDLNDFLFDINYVYINKKSGEYGFCYCPNEYEDVQQNMRNIFDSILECIDHNNKPAVLMAYGIQQITISDSYTVQDLYNCAVENYKEAKESTYKKKDREEFVKGVENIVINTEKNVVTKPYEEKKKSLFKKIMERLKGKNKYEDEDELEAELENPSEINKKESGLKEISGPATEEPLYNYSDYQMATIGEETDNYRDNYEKGYDDNYDGDYEEATMLLTSSGVINRITLKEISNQGSMEIEPKGYPCILGKSKLSSDYIVDSPVVSRVHLRLSEEMSNYYVEDLNSTNGTYVNGQKLEPHKLKEINVGDQITVADIDFIVE</sequence>
<dbReference type="InterPro" id="IPR008984">
    <property type="entry name" value="SMAD_FHA_dom_sf"/>
</dbReference>
<keyword evidence="3" id="KW-1185">Reference proteome</keyword>
<evidence type="ECO:0000313" key="2">
    <source>
        <dbReference type="EMBL" id="RHA18343.1"/>
    </source>
</evidence>
<dbReference type="PANTHER" id="PTHR23308">
    <property type="entry name" value="NUCLEAR INHIBITOR OF PROTEIN PHOSPHATASE-1"/>
    <property type="match status" value="1"/>
</dbReference>
<protein>
    <submittedName>
        <fullName evidence="2">FHA domain-containing protein</fullName>
    </submittedName>
</protein>
<proteinExistence type="predicted"/>
<dbReference type="SMART" id="SM00240">
    <property type="entry name" value="FHA"/>
    <property type="match status" value="1"/>
</dbReference>
<reference evidence="2 3" key="1">
    <citation type="submission" date="2018-08" db="EMBL/GenBank/DDBJ databases">
        <title>A genome reference for cultivated species of the human gut microbiota.</title>
        <authorList>
            <person name="Zou Y."/>
            <person name="Xue W."/>
            <person name="Luo G."/>
        </authorList>
    </citation>
    <scope>NUCLEOTIDE SEQUENCE [LARGE SCALE GENOMIC DNA]</scope>
    <source>
        <strain evidence="2 3">AM44-11BH</strain>
    </source>
</reference>
<evidence type="ECO:0000259" key="1">
    <source>
        <dbReference type="PROSITE" id="PS50006"/>
    </source>
</evidence>
<gene>
    <name evidence="2" type="ORF">DW944_07410</name>
</gene>
<dbReference type="EMBL" id="QSFD01000006">
    <property type="protein sequence ID" value="RHA18343.1"/>
    <property type="molecule type" value="Genomic_DNA"/>
</dbReference>
<feature type="domain" description="FHA" evidence="1">
    <location>
        <begin position="342"/>
        <end position="392"/>
    </location>
</feature>
<dbReference type="AlphaFoldDB" id="A0A413R873"/>
<dbReference type="Pfam" id="PF00498">
    <property type="entry name" value="FHA"/>
    <property type="match status" value="1"/>
</dbReference>
<name>A0A413R873_9FIRM</name>
<dbReference type="Proteomes" id="UP000284779">
    <property type="component" value="Unassembled WGS sequence"/>
</dbReference>